<evidence type="ECO:0000313" key="8">
    <source>
        <dbReference type="EMBL" id="MCY7220678.1"/>
    </source>
</evidence>
<evidence type="ECO:0000259" key="7">
    <source>
        <dbReference type="Pfam" id="PF00746"/>
    </source>
</evidence>
<protein>
    <submittedName>
        <fullName evidence="8">LPXTG cell wall anchor domain-containing protein</fullName>
    </submittedName>
</protein>
<dbReference type="Proteomes" id="UP001208029">
    <property type="component" value="Unassembled WGS sequence"/>
</dbReference>
<evidence type="ECO:0000256" key="6">
    <source>
        <dbReference type="SAM" id="SignalP"/>
    </source>
</evidence>
<dbReference type="NCBIfam" id="TIGR01167">
    <property type="entry name" value="LPXTG_anchor"/>
    <property type="match status" value="1"/>
</dbReference>
<feature type="compositionally biased region" description="Low complexity" evidence="5">
    <location>
        <begin position="103"/>
        <end position="114"/>
    </location>
</feature>
<feature type="signal peptide" evidence="6">
    <location>
        <begin position="1"/>
        <end position="25"/>
    </location>
</feature>
<keyword evidence="2" id="KW-0964">Secreted</keyword>
<dbReference type="RefSeq" id="WP_268731021.1">
    <property type="nucleotide sequence ID" value="NZ_JAKUYZ010000002.1"/>
</dbReference>
<sequence>MTKKHLLATLVVSTLALAQAGVASADETTTFPVDGTTPVVVSPAETPVDQTQPSQPVETPTPGTTTTPATDAPVDPATPTQPSETPTTPPTTEPITPAPSDPADPSTTTPSTPSEEPKSDEPTQPSGEPTSPAPSDGNGQTTPTPNPSTKPSEPTIPVTPTVENPVVTNTGATIVSTQNGQLVLSDGSRVAPEALGAKTNSDKTISVTKADGTTTTLPETGEAQNVLGLLGSALLGVTAWFFRKKQA</sequence>
<dbReference type="EMBL" id="JAKUYZ010000002">
    <property type="protein sequence ID" value="MCY7220678.1"/>
    <property type="molecule type" value="Genomic_DNA"/>
</dbReference>
<gene>
    <name evidence="8" type="ORF">MK546_01030</name>
</gene>
<evidence type="ECO:0000256" key="1">
    <source>
        <dbReference type="ARBA" id="ARBA00022512"/>
    </source>
</evidence>
<organism evidence="8 9">
    <name type="scientific">Streptococcus cristatus</name>
    <dbReference type="NCBI Taxonomy" id="45634"/>
    <lineage>
        <taxon>Bacteria</taxon>
        <taxon>Bacillati</taxon>
        <taxon>Bacillota</taxon>
        <taxon>Bacilli</taxon>
        <taxon>Lactobacillales</taxon>
        <taxon>Streptococcaceae</taxon>
        <taxon>Streptococcus</taxon>
    </lineage>
</organism>
<feature type="region of interest" description="Disordered" evidence="5">
    <location>
        <begin position="28"/>
        <end position="163"/>
    </location>
</feature>
<keyword evidence="4" id="KW-0572">Peptidoglycan-anchor</keyword>
<evidence type="ECO:0000256" key="4">
    <source>
        <dbReference type="ARBA" id="ARBA00023088"/>
    </source>
</evidence>
<reference evidence="8" key="1">
    <citation type="journal article" date="2022" name="Med Res Arch">
        <title>Genomic identification of streptococcal strains and relation to clinical characteristics. A substudy to The Partial Oral Treatment of Endocarditis (POET) Trial.</title>
        <authorList>
            <person name="Christensen J."/>
            <person name="Jensen C."/>
            <person name="Dargis R."/>
            <person name="Nielsen X."/>
            <person name="Pries- Heje M."/>
            <person name="Wiingaard C."/>
            <person name="Ihlemann N."/>
            <person name="Gill S."/>
            <person name="Bruun N."/>
            <person name="Elming H."/>
            <person name="Povlsen J."/>
            <person name="Madsen T."/>
            <person name="Jensen K."/>
            <person name="Fuursted K."/>
            <person name="Ostergaard L."/>
            <person name="Christiansen U."/>
            <person name="Rosenvinge F."/>
            <person name="Helweg-Larsen J."/>
            <person name="Fosbol E."/>
            <person name="Kober L."/>
            <person name="Torp-Pedersen C."/>
            <person name="Tonder N."/>
            <person name="Moser C."/>
            <person name="Iversen K."/>
            <person name="Bundgaard H."/>
        </authorList>
    </citation>
    <scope>NUCLEOTIDE SEQUENCE</scope>
    <source>
        <strain evidence="8">K13014465</strain>
    </source>
</reference>
<accession>A0AAW5WK81</accession>
<evidence type="ECO:0000256" key="5">
    <source>
        <dbReference type="SAM" id="MobiDB-lite"/>
    </source>
</evidence>
<evidence type="ECO:0000256" key="2">
    <source>
        <dbReference type="ARBA" id="ARBA00022525"/>
    </source>
</evidence>
<name>A0AAW5WK81_STRCR</name>
<dbReference type="InterPro" id="IPR019931">
    <property type="entry name" value="LPXTG_anchor"/>
</dbReference>
<feature type="domain" description="Gram-positive cocci surface proteins LPxTG" evidence="7">
    <location>
        <begin position="213"/>
        <end position="245"/>
    </location>
</feature>
<feature type="compositionally biased region" description="Low complexity" evidence="5">
    <location>
        <begin position="141"/>
        <end position="163"/>
    </location>
</feature>
<feature type="compositionally biased region" description="Low complexity" evidence="5">
    <location>
        <begin position="55"/>
        <end position="86"/>
    </location>
</feature>
<feature type="compositionally biased region" description="Pro residues" evidence="5">
    <location>
        <begin position="87"/>
        <end position="102"/>
    </location>
</feature>
<feature type="chain" id="PRO_5043610866" evidence="6">
    <location>
        <begin position="26"/>
        <end position="247"/>
    </location>
</feature>
<keyword evidence="3 6" id="KW-0732">Signal</keyword>
<reference evidence="8" key="2">
    <citation type="submission" date="2022-02" db="EMBL/GenBank/DDBJ databases">
        <authorList>
            <person name="Christensen J.J.E."/>
            <person name="Jensen C.S."/>
            <person name="Nielsen X.C."/>
            <person name="Dargis R."/>
        </authorList>
    </citation>
    <scope>NUCLEOTIDE SEQUENCE</scope>
    <source>
        <strain evidence="8">K13014465</strain>
    </source>
</reference>
<keyword evidence="1" id="KW-0134">Cell wall</keyword>
<evidence type="ECO:0000313" key="9">
    <source>
        <dbReference type="Proteomes" id="UP001208029"/>
    </source>
</evidence>
<dbReference type="AlphaFoldDB" id="A0AAW5WK81"/>
<proteinExistence type="predicted"/>
<comment type="caution">
    <text evidence="8">The sequence shown here is derived from an EMBL/GenBank/DDBJ whole genome shotgun (WGS) entry which is preliminary data.</text>
</comment>
<evidence type="ECO:0000256" key="3">
    <source>
        <dbReference type="ARBA" id="ARBA00022729"/>
    </source>
</evidence>
<dbReference type="Pfam" id="PF00746">
    <property type="entry name" value="Gram_pos_anchor"/>
    <property type="match status" value="1"/>
</dbReference>